<protein>
    <submittedName>
        <fullName evidence="1">Uncharacterized protein</fullName>
    </submittedName>
</protein>
<comment type="caution">
    <text evidence="1">The sequence shown here is derived from an EMBL/GenBank/DDBJ whole genome shotgun (WGS) entry which is preliminary data.</text>
</comment>
<dbReference type="EMBL" id="JAIWYP010000009">
    <property type="protein sequence ID" value="KAH3776113.1"/>
    <property type="molecule type" value="Genomic_DNA"/>
</dbReference>
<organism evidence="1 2">
    <name type="scientific">Dreissena polymorpha</name>
    <name type="common">Zebra mussel</name>
    <name type="synonym">Mytilus polymorpha</name>
    <dbReference type="NCBI Taxonomy" id="45954"/>
    <lineage>
        <taxon>Eukaryota</taxon>
        <taxon>Metazoa</taxon>
        <taxon>Spiralia</taxon>
        <taxon>Lophotrochozoa</taxon>
        <taxon>Mollusca</taxon>
        <taxon>Bivalvia</taxon>
        <taxon>Autobranchia</taxon>
        <taxon>Heteroconchia</taxon>
        <taxon>Euheterodonta</taxon>
        <taxon>Imparidentia</taxon>
        <taxon>Neoheterodontei</taxon>
        <taxon>Myida</taxon>
        <taxon>Dreissenoidea</taxon>
        <taxon>Dreissenidae</taxon>
        <taxon>Dreissena</taxon>
    </lineage>
</organism>
<reference evidence="1" key="2">
    <citation type="submission" date="2020-11" db="EMBL/GenBank/DDBJ databases">
        <authorList>
            <person name="McCartney M.A."/>
            <person name="Auch B."/>
            <person name="Kono T."/>
            <person name="Mallez S."/>
            <person name="Becker A."/>
            <person name="Gohl D.M."/>
            <person name="Silverstein K.A.T."/>
            <person name="Koren S."/>
            <person name="Bechman K.B."/>
            <person name="Herman A."/>
            <person name="Abrahante J.E."/>
            <person name="Garbe J."/>
        </authorList>
    </citation>
    <scope>NUCLEOTIDE SEQUENCE</scope>
    <source>
        <strain evidence="1">Duluth1</strain>
        <tissue evidence="1">Whole animal</tissue>
    </source>
</reference>
<proteinExistence type="predicted"/>
<dbReference type="Proteomes" id="UP000828390">
    <property type="component" value="Unassembled WGS sequence"/>
</dbReference>
<reference evidence="1" key="1">
    <citation type="journal article" date="2019" name="bioRxiv">
        <title>The Genome of the Zebra Mussel, Dreissena polymorpha: A Resource for Invasive Species Research.</title>
        <authorList>
            <person name="McCartney M.A."/>
            <person name="Auch B."/>
            <person name="Kono T."/>
            <person name="Mallez S."/>
            <person name="Zhang Y."/>
            <person name="Obille A."/>
            <person name="Becker A."/>
            <person name="Abrahante J.E."/>
            <person name="Garbe J."/>
            <person name="Badalamenti J.P."/>
            <person name="Herman A."/>
            <person name="Mangelson H."/>
            <person name="Liachko I."/>
            <person name="Sullivan S."/>
            <person name="Sone E.D."/>
            <person name="Koren S."/>
            <person name="Silverstein K.A.T."/>
            <person name="Beckman K.B."/>
            <person name="Gohl D.M."/>
        </authorList>
    </citation>
    <scope>NUCLEOTIDE SEQUENCE</scope>
    <source>
        <strain evidence="1">Duluth1</strain>
        <tissue evidence="1">Whole animal</tissue>
    </source>
</reference>
<keyword evidence="2" id="KW-1185">Reference proteome</keyword>
<evidence type="ECO:0000313" key="2">
    <source>
        <dbReference type="Proteomes" id="UP000828390"/>
    </source>
</evidence>
<evidence type="ECO:0000313" key="1">
    <source>
        <dbReference type="EMBL" id="KAH3776113.1"/>
    </source>
</evidence>
<accession>A0A9D4EB67</accession>
<dbReference type="AlphaFoldDB" id="A0A9D4EB67"/>
<name>A0A9D4EB67_DREPO</name>
<sequence length="105" mass="11993">MPTYLLQNDCQSVACNHVTRRVTFIHHHHRYHQSIDRFGRLGEIRDNDTEIFLKSGLLCAAGSNSSIVRYANSLIFYFQLSANGIDLDLPLARPGKQSCKESRAW</sequence>
<gene>
    <name evidence="1" type="ORF">DPMN_177527</name>
</gene>